<dbReference type="EMBL" id="FQNF01000005">
    <property type="protein sequence ID" value="SGZ38194.1"/>
    <property type="molecule type" value="Genomic_DNA"/>
</dbReference>
<dbReference type="VEuPathDB" id="FungiDB:HGUI_00394"/>
<reference evidence="2" key="1">
    <citation type="submission" date="2016-11" db="EMBL/GenBank/DDBJ databases">
        <authorList>
            <person name="Guldener U."/>
        </authorList>
    </citation>
    <scope>NUCLEOTIDE SEQUENCE [LARGE SCALE GENOMIC DNA]</scope>
</reference>
<dbReference type="PANTHER" id="PTHR28152">
    <property type="entry name" value="HYDROXYACYL-THIOESTER DEHYDRATASE TYPE 2, MITOCHONDRIAL"/>
    <property type="match status" value="1"/>
</dbReference>
<dbReference type="GO" id="GO:0019171">
    <property type="term" value="F:(3R)-hydroxyacyl-[acyl-carrier-protein] dehydratase activity"/>
    <property type="evidence" value="ECO:0007669"/>
    <property type="project" value="TreeGrafter"/>
</dbReference>
<dbReference type="AlphaFoldDB" id="A0A1L0AUF2"/>
<dbReference type="SUPFAM" id="SSF54637">
    <property type="entry name" value="Thioesterase/thiol ester dehydrase-isomerase"/>
    <property type="match status" value="1"/>
</dbReference>
<proteinExistence type="predicted"/>
<gene>
    <name evidence="1" type="ORF">HGUI_00394</name>
</gene>
<sequence length="271" mass="31890">MQSLQIRLYSQRIINEFTLQINSSKCHFDIYRLNFIDMNQNNNCDKSLSNDGYYDYLQPYKLSDKFEKQFKRRLWLGGSISINNDILFGKEQLSFRMIENLVKVRNLKHKAVVSTTRNIINLANQEILLTENRDIYYTNERYRQNNNSNVEGFNKFDFDQKSKEMIFSSSDIKDFSHKTKNPHYIHLNSKYNTISEGFPEKLVVQGPYLLYKTIKFLTDELNVAYVSRIDYRLNTVVFEGDPVTIKVNKTTKQLVLGNDSKGICLSLKYSV</sequence>
<dbReference type="Gene3D" id="3.10.129.10">
    <property type="entry name" value="Hotdog Thioesterase"/>
    <property type="match status" value="1"/>
</dbReference>
<dbReference type="GO" id="GO:0005739">
    <property type="term" value="C:mitochondrion"/>
    <property type="evidence" value="ECO:0007669"/>
    <property type="project" value="TreeGrafter"/>
</dbReference>
<dbReference type="PANTHER" id="PTHR28152:SF1">
    <property type="entry name" value="HYDROXYACYL-THIOESTER DEHYDRATASE TYPE 2, MITOCHONDRIAL"/>
    <property type="match status" value="1"/>
</dbReference>
<evidence type="ECO:0008006" key="3">
    <source>
        <dbReference type="Google" id="ProtNLM"/>
    </source>
</evidence>
<dbReference type="InterPro" id="IPR029069">
    <property type="entry name" value="HotDog_dom_sf"/>
</dbReference>
<accession>A0A1L0AUF2</accession>
<dbReference type="Proteomes" id="UP000183365">
    <property type="component" value="Unassembled WGS sequence"/>
</dbReference>
<organism evidence="1 2">
    <name type="scientific">Hanseniaspora guilliermondii</name>
    <dbReference type="NCBI Taxonomy" id="56406"/>
    <lineage>
        <taxon>Eukaryota</taxon>
        <taxon>Fungi</taxon>
        <taxon>Dikarya</taxon>
        <taxon>Ascomycota</taxon>
        <taxon>Saccharomycotina</taxon>
        <taxon>Saccharomycetes</taxon>
        <taxon>Saccharomycodales</taxon>
        <taxon>Saccharomycodaceae</taxon>
        <taxon>Hanseniaspora</taxon>
    </lineage>
</organism>
<dbReference type="InterPro" id="IPR052741">
    <property type="entry name" value="Mitochondrial_HTD2"/>
</dbReference>
<evidence type="ECO:0000313" key="2">
    <source>
        <dbReference type="Proteomes" id="UP000183365"/>
    </source>
</evidence>
<name>A0A1L0AUF2_9ASCO</name>
<protein>
    <recommendedName>
        <fullName evidence="3">MaoC-like domain-containing protein</fullName>
    </recommendedName>
</protein>
<keyword evidence="2" id="KW-1185">Reference proteome</keyword>
<evidence type="ECO:0000313" key="1">
    <source>
        <dbReference type="EMBL" id="SGZ38194.1"/>
    </source>
</evidence>
<dbReference type="OrthoDB" id="3257538at2759"/>